<evidence type="ECO:0000313" key="4">
    <source>
        <dbReference type="Proteomes" id="UP000176282"/>
    </source>
</evidence>
<feature type="signal peptide" evidence="2">
    <location>
        <begin position="1"/>
        <end position="20"/>
    </location>
</feature>
<proteinExistence type="predicted"/>
<evidence type="ECO:0000256" key="2">
    <source>
        <dbReference type="SAM" id="SignalP"/>
    </source>
</evidence>
<dbReference type="EMBL" id="MFQB01000003">
    <property type="protein sequence ID" value="OGH68900.1"/>
    <property type="molecule type" value="Genomic_DNA"/>
</dbReference>
<organism evidence="3 4">
    <name type="scientific">Candidatus Magasanikbacteria bacterium RIFCSPHIGHO2_02_FULL_47_14</name>
    <dbReference type="NCBI Taxonomy" id="1798680"/>
    <lineage>
        <taxon>Bacteria</taxon>
        <taxon>Candidatus Magasanikiibacteriota</taxon>
    </lineage>
</organism>
<name>A0A1F6MBF7_9BACT</name>
<evidence type="ECO:0000313" key="3">
    <source>
        <dbReference type="EMBL" id="OGH68900.1"/>
    </source>
</evidence>
<feature type="chain" id="PRO_5009525641" evidence="2">
    <location>
        <begin position="21"/>
        <end position="686"/>
    </location>
</feature>
<evidence type="ECO:0000256" key="1">
    <source>
        <dbReference type="SAM" id="Phobius"/>
    </source>
</evidence>
<comment type="caution">
    <text evidence="3">The sequence shown here is derived from an EMBL/GenBank/DDBJ whole genome shotgun (WGS) entry which is preliminary data.</text>
</comment>
<dbReference type="Proteomes" id="UP000176282">
    <property type="component" value="Unassembled WGS sequence"/>
</dbReference>
<keyword evidence="1" id="KW-0472">Membrane</keyword>
<dbReference type="AlphaFoldDB" id="A0A1F6MBF7"/>
<keyword evidence="1" id="KW-1133">Transmembrane helix</keyword>
<keyword evidence="2" id="KW-0732">Signal</keyword>
<reference evidence="3 4" key="1">
    <citation type="journal article" date="2016" name="Nat. Commun.">
        <title>Thousands of microbial genomes shed light on interconnected biogeochemical processes in an aquifer system.</title>
        <authorList>
            <person name="Anantharaman K."/>
            <person name="Brown C.T."/>
            <person name="Hug L.A."/>
            <person name="Sharon I."/>
            <person name="Castelle C.J."/>
            <person name="Probst A.J."/>
            <person name="Thomas B.C."/>
            <person name="Singh A."/>
            <person name="Wilkins M.J."/>
            <person name="Karaoz U."/>
            <person name="Brodie E.L."/>
            <person name="Williams K.H."/>
            <person name="Hubbard S.S."/>
            <person name="Banfield J.F."/>
        </authorList>
    </citation>
    <scope>NUCLEOTIDE SEQUENCE [LARGE SCALE GENOMIC DNA]</scope>
</reference>
<accession>A0A1F6MBF7</accession>
<sequence>MKYFLSFLFVGFFLPWPIHAVPAPREARTYYFSQVQELTPTKNRVTVYHKQACFKGDESCNLNNEYLEWVETGEKRLDLGSGYTKQKFTSLPQYAAIPVLLFEYNPQLWELVEQENEAQVLIYKNNPEKSVSLIGSEPYSALRPGPRLLVADETRMLVSRDVQKFGDLIYVFGDKQLDEPYKELERRGTPGDYIYSAVPHQFILRAPLLNESDKKEFFDILDTVRYGKQYMGELAYDTFVHVSDPLLFLHQDELSKWARYAHMSGYEQQQAVESLPCEERYPNVQPWPEYIHVRDTNDCISGIDPQTQQPYQTCTDAAALQNPDIEIARLSDGTTPEIFRNQHCEVAAEKMAVELYDRHIVTSTVAHTMPLVEQFIKQVSSCVGSQIQPKDILVGDLQIFSGYENVYSSTSGTPKGSFNAEDLSQEKIALPGESSEYLSRTLYSLMRLYAFQVKDSEKYLIAPQNCLKFAHQNNWVYMGYAGEYAVVAEYIPDSNTELNRYLTASFFNRLRDIRFYKTGYRPLEQFRLWMQDPNKDPELRSLQNQDTTWFAAVTKKPVVEVPYAPYSFETLDIEPADPQKTWEQHIWPGYDMVIPPAVVELVSAQFDDPVDYDVGFFVGQNESCEQSNSVCVDTGSPWDYVDGESAQGFKPWRIRLYYLIGGVVLVIGLGIFVRSRMKNKVSMYDP</sequence>
<feature type="transmembrane region" description="Helical" evidence="1">
    <location>
        <begin position="656"/>
        <end position="673"/>
    </location>
</feature>
<keyword evidence="1" id="KW-0812">Transmembrane</keyword>
<protein>
    <submittedName>
        <fullName evidence="3">Uncharacterized protein</fullName>
    </submittedName>
</protein>
<gene>
    <name evidence="3" type="ORF">A3J66_01510</name>
</gene>